<sequence>MNLIWFICGSCVGSFMLASVERWPAILTMQRSRCKNCHRQLQWFELLPILSFGCLHGCCKTCQVPIGWWSLSCEISSGLWWWACPPTSLCNIRWLLFGMLLLLTACCDWQVRQVPVGWLICLGLIACSFSPHSFQINCLLSISYLSIQPWLHSQPWIGNGDLDLLLILFIAYDPLRWSWLVLWAALIGISCALYERCHSIPFFPCLYLATLLLKLT</sequence>
<protein>
    <submittedName>
        <fullName evidence="3">Type II secretory pathway, prepilin signal peptidase PulO related peptidase</fullName>
    </submittedName>
</protein>
<proteinExistence type="predicted"/>
<dbReference type="InterPro" id="IPR050882">
    <property type="entry name" value="Prepilin_peptidase/N-MTase"/>
</dbReference>
<evidence type="ECO:0000259" key="2">
    <source>
        <dbReference type="Pfam" id="PF06750"/>
    </source>
</evidence>
<dbReference type="PANTHER" id="PTHR30487">
    <property type="entry name" value="TYPE 4 PREPILIN-LIKE PROTEINS LEADER PEPTIDE-PROCESSING ENZYME"/>
    <property type="match status" value="1"/>
</dbReference>
<keyword evidence="4" id="KW-1185">Reference proteome</keyword>
<evidence type="ECO:0000313" key="3">
    <source>
        <dbReference type="EMBL" id="ETO40445.1"/>
    </source>
</evidence>
<dbReference type="GO" id="GO:0004190">
    <property type="term" value="F:aspartic-type endopeptidase activity"/>
    <property type="evidence" value="ECO:0007669"/>
    <property type="project" value="TreeGrafter"/>
</dbReference>
<dbReference type="Proteomes" id="UP000019474">
    <property type="component" value="Unassembled WGS sequence"/>
</dbReference>
<dbReference type="InterPro" id="IPR010627">
    <property type="entry name" value="Prepilin_pept_A24_N"/>
</dbReference>
<feature type="transmembrane region" description="Helical" evidence="1">
    <location>
        <begin position="177"/>
        <end position="194"/>
    </location>
</feature>
<keyword evidence="1" id="KW-0812">Transmembrane</keyword>
<accession>W9EHJ0</accession>
<evidence type="ECO:0000256" key="1">
    <source>
        <dbReference type="SAM" id="Phobius"/>
    </source>
</evidence>
<dbReference type="PANTHER" id="PTHR30487:SF0">
    <property type="entry name" value="PREPILIN LEADER PEPTIDASE_N-METHYLTRANSFERASE-RELATED"/>
    <property type="match status" value="1"/>
</dbReference>
<keyword evidence="1" id="KW-0472">Membrane</keyword>
<dbReference type="Pfam" id="PF06750">
    <property type="entry name" value="A24_N_bact"/>
    <property type="match status" value="1"/>
</dbReference>
<evidence type="ECO:0000313" key="4">
    <source>
        <dbReference type="Proteomes" id="UP000019474"/>
    </source>
</evidence>
<name>W9EHJ0_9LACO</name>
<keyword evidence="1" id="KW-1133">Transmembrane helix</keyword>
<dbReference type="GO" id="GO:0006465">
    <property type="term" value="P:signal peptide processing"/>
    <property type="evidence" value="ECO:0007669"/>
    <property type="project" value="TreeGrafter"/>
</dbReference>
<reference evidence="3 4" key="1">
    <citation type="submission" date="2012-08" db="EMBL/GenBank/DDBJ databases">
        <title>Genome sequencing of Lactobacillus florum 8D.</title>
        <authorList>
            <person name="Kim E.B."/>
            <person name="Marco M.L."/>
        </authorList>
    </citation>
    <scope>NUCLEOTIDE SEQUENCE [LARGE SCALE GENOMIC DNA]</scope>
    <source>
        <strain evidence="3 4">8D</strain>
    </source>
</reference>
<organism evidence="3 4">
    <name type="scientific">Fructilactobacillus florum 8D</name>
    <dbReference type="NCBI Taxonomy" id="1221538"/>
    <lineage>
        <taxon>Bacteria</taxon>
        <taxon>Bacillati</taxon>
        <taxon>Bacillota</taxon>
        <taxon>Bacilli</taxon>
        <taxon>Lactobacillales</taxon>
        <taxon>Lactobacillaceae</taxon>
        <taxon>Fructilactobacillus</taxon>
    </lineage>
</organism>
<feature type="transmembrane region" description="Helical" evidence="1">
    <location>
        <begin position="118"/>
        <end position="147"/>
    </location>
</feature>
<feature type="domain" description="Prepilin peptidase A24 N-terminal" evidence="2">
    <location>
        <begin position="7"/>
        <end position="83"/>
    </location>
</feature>
<dbReference type="GO" id="GO:0005886">
    <property type="term" value="C:plasma membrane"/>
    <property type="evidence" value="ECO:0007669"/>
    <property type="project" value="TreeGrafter"/>
</dbReference>
<dbReference type="PATRIC" id="fig|1221538.3.peg.615"/>
<gene>
    <name evidence="3" type="ORF">B808_611</name>
</gene>
<dbReference type="AlphaFoldDB" id="W9EHJ0"/>
<comment type="caution">
    <text evidence="3">The sequence shown here is derived from an EMBL/GenBank/DDBJ whole genome shotgun (WGS) entry which is preliminary data.</text>
</comment>
<dbReference type="EMBL" id="ALXG01000027">
    <property type="protein sequence ID" value="ETO40445.1"/>
    <property type="molecule type" value="Genomic_DNA"/>
</dbReference>